<feature type="region of interest" description="Disordered" evidence="14">
    <location>
        <begin position="1"/>
        <end position="25"/>
    </location>
</feature>
<evidence type="ECO:0000256" key="10">
    <source>
        <dbReference type="ARBA" id="ARBA00023136"/>
    </source>
</evidence>
<keyword evidence="13" id="KW-0968">Cytoplasmic vesicle</keyword>
<sequence>MTDDSQSTSNEPSEASNLPTSSSDVSQKINKNENIFAHAKCADKNICVTLDSVLKSFNTAISEEQAWAILYQTIKIYHEYLNKPEFVGNRFQNLLIPIEAHHVNLHKDGTVHFNFENEDIRKCAVSTQKKILLKIGVIIYAALDYNLGADEEPLMSGELEQVINFMTTDDADDEGIERDSEDLEEDKHFDTKDLDHVLQLCSGRLSPINSNHQAKSASPNTSTDDHYKAVCRALATESLELKIFLEKVLHGDSQALQIKAQVQDSSKELGNLSFSEWCLPTEYNKEEEHHLHVQLLEGH</sequence>
<keyword evidence="10" id="KW-0472">Membrane</keyword>
<proteinExistence type="inferred from homology"/>
<name>A0A336LV46_CULSO</name>
<evidence type="ECO:0000256" key="4">
    <source>
        <dbReference type="ARBA" id="ARBA00010956"/>
    </source>
</evidence>
<dbReference type="SMART" id="SM00750">
    <property type="entry name" value="KIND"/>
    <property type="match status" value="1"/>
</dbReference>
<dbReference type="GO" id="GO:0015031">
    <property type="term" value="P:protein transport"/>
    <property type="evidence" value="ECO:0007669"/>
    <property type="project" value="UniProtKB-KW"/>
</dbReference>
<keyword evidence="9" id="KW-0653">Protein transport</keyword>
<dbReference type="AlphaFoldDB" id="A0A336LV46"/>
<keyword evidence="5" id="KW-0813">Transport</keyword>
<keyword evidence="8" id="KW-0677">Repeat</keyword>
<gene>
    <name evidence="16" type="primary">CSON005471</name>
</gene>
<evidence type="ECO:0000256" key="9">
    <source>
        <dbReference type="ARBA" id="ARBA00022927"/>
    </source>
</evidence>
<dbReference type="GO" id="GO:0030041">
    <property type="term" value="P:actin filament polymerization"/>
    <property type="evidence" value="ECO:0007669"/>
    <property type="project" value="TreeGrafter"/>
</dbReference>
<dbReference type="VEuPathDB" id="VectorBase:CSON005471"/>
<organism evidence="16">
    <name type="scientific">Culicoides sonorensis</name>
    <name type="common">Biting midge</name>
    <dbReference type="NCBI Taxonomy" id="179676"/>
    <lineage>
        <taxon>Eukaryota</taxon>
        <taxon>Metazoa</taxon>
        <taxon>Ecdysozoa</taxon>
        <taxon>Arthropoda</taxon>
        <taxon>Hexapoda</taxon>
        <taxon>Insecta</taxon>
        <taxon>Pterygota</taxon>
        <taxon>Neoptera</taxon>
        <taxon>Endopterygota</taxon>
        <taxon>Diptera</taxon>
        <taxon>Nematocera</taxon>
        <taxon>Chironomoidea</taxon>
        <taxon>Ceratopogonidae</taxon>
        <taxon>Ceratopogoninae</taxon>
        <taxon>Culicoides</taxon>
        <taxon>Monoculicoides</taxon>
    </lineage>
</organism>
<dbReference type="InterPro" id="IPR011019">
    <property type="entry name" value="KIND_dom"/>
</dbReference>
<evidence type="ECO:0000256" key="14">
    <source>
        <dbReference type="SAM" id="MobiDB-lite"/>
    </source>
</evidence>
<evidence type="ECO:0000256" key="1">
    <source>
        <dbReference type="ARBA" id="ARBA00004180"/>
    </source>
</evidence>
<evidence type="ECO:0000256" key="12">
    <source>
        <dbReference type="ARBA" id="ARBA00023212"/>
    </source>
</evidence>
<dbReference type="GO" id="GO:0030659">
    <property type="term" value="C:cytoplasmic vesicle membrane"/>
    <property type="evidence" value="ECO:0007669"/>
    <property type="project" value="UniProtKB-SubCell"/>
</dbReference>
<dbReference type="GO" id="GO:0036089">
    <property type="term" value="P:cleavage furrow formation"/>
    <property type="evidence" value="ECO:0007669"/>
    <property type="project" value="TreeGrafter"/>
</dbReference>
<dbReference type="GO" id="GO:0003779">
    <property type="term" value="F:actin binding"/>
    <property type="evidence" value="ECO:0007669"/>
    <property type="project" value="UniProtKB-KW"/>
</dbReference>
<dbReference type="GO" id="GO:0005856">
    <property type="term" value="C:cytoskeleton"/>
    <property type="evidence" value="ECO:0007669"/>
    <property type="project" value="UniProtKB-SubCell"/>
</dbReference>
<keyword evidence="11" id="KW-0009">Actin-binding</keyword>
<evidence type="ECO:0000256" key="5">
    <source>
        <dbReference type="ARBA" id="ARBA00022448"/>
    </source>
</evidence>
<accession>A0A336LV46</accession>
<protein>
    <submittedName>
        <fullName evidence="16">CSON005471 protein</fullName>
    </submittedName>
</protein>
<dbReference type="EMBL" id="UFQT01000215">
    <property type="protein sequence ID" value="SSX21805.1"/>
    <property type="molecule type" value="Genomic_DNA"/>
</dbReference>
<evidence type="ECO:0000313" key="16">
    <source>
        <dbReference type="EMBL" id="SSX21805.1"/>
    </source>
</evidence>
<evidence type="ECO:0000256" key="6">
    <source>
        <dbReference type="ARBA" id="ARBA00022475"/>
    </source>
</evidence>
<dbReference type="GO" id="GO:0040038">
    <property type="term" value="P:polar body extrusion after meiotic divisions"/>
    <property type="evidence" value="ECO:0007669"/>
    <property type="project" value="TreeGrafter"/>
</dbReference>
<dbReference type="GO" id="GO:0048193">
    <property type="term" value="P:Golgi vesicle transport"/>
    <property type="evidence" value="ECO:0007669"/>
    <property type="project" value="TreeGrafter"/>
</dbReference>
<keyword evidence="6" id="KW-1003">Cell membrane</keyword>
<evidence type="ECO:0000256" key="8">
    <source>
        <dbReference type="ARBA" id="ARBA00022737"/>
    </source>
</evidence>
<dbReference type="PROSITE" id="PS51377">
    <property type="entry name" value="KIND"/>
    <property type="match status" value="1"/>
</dbReference>
<evidence type="ECO:0000256" key="7">
    <source>
        <dbReference type="ARBA" id="ARBA00022490"/>
    </source>
</evidence>
<dbReference type="OMA" id="RAHECAG"/>
<dbReference type="PANTHER" id="PTHR21345">
    <property type="entry name" value="SPIRE"/>
    <property type="match status" value="1"/>
</dbReference>
<evidence type="ECO:0000256" key="11">
    <source>
        <dbReference type="ARBA" id="ARBA00023203"/>
    </source>
</evidence>
<keyword evidence="7" id="KW-0963">Cytoplasm</keyword>
<dbReference type="PANTHER" id="PTHR21345:SF3">
    <property type="entry name" value="PROTEIN SPIRE"/>
    <property type="match status" value="1"/>
</dbReference>
<dbReference type="InterPro" id="IPR029901">
    <property type="entry name" value="Spire"/>
</dbReference>
<dbReference type="Pfam" id="PF16474">
    <property type="entry name" value="KIND"/>
    <property type="match status" value="1"/>
</dbReference>
<dbReference type="GO" id="GO:0005886">
    <property type="term" value="C:plasma membrane"/>
    <property type="evidence" value="ECO:0007669"/>
    <property type="project" value="UniProtKB-SubCell"/>
</dbReference>
<keyword evidence="12" id="KW-0206">Cytoskeleton</keyword>
<evidence type="ECO:0000256" key="2">
    <source>
        <dbReference type="ARBA" id="ARBA00004245"/>
    </source>
</evidence>
<dbReference type="GO" id="GO:0005938">
    <property type="term" value="C:cell cortex"/>
    <property type="evidence" value="ECO:0007669"/>
    <property type="project" value="TreeGrafter"/>
</dbReference>
<feature type="domain" description="KIND" evidence="15">
    <location>
        <begin position="48"/>
        <end position="241"/>
    </location>
</feature>
<comment type="similarity">
    <text evidence="4">Belongs to the spire family.</text>
</comment>
<reference evidence="16" key="1">
    <citation type="submission" date="2018-07" db="EMBL/GenBank/DDBJ databases">
        <authorList>
            <person name="Quirk P.G."/>
            <person name="Krulwich T.A."/>
        </authorList>
    </citation>
    <scope>NUCLEOTIDE SEQUENCE</scope>
</reference>
<evidence type="ECO:0000256" key="13">
    <source>
        <dbReference type="ARBA" id="ARBA00023329"/>
    </source>
</evidence>
<comment type="subcellular location">
    <subcellularLocation>
        <location evidence="3">Cell membrane</location>
        <topology evidence="3">Peripheral membrane protein</topology>
        <orientation evidence="3">Cytoplasmic side</orientation>
    </subcellularLocation>
    <subcellularLocation>
        <location evidence="2">Cytoplasm</location>
        <location evidence="2">Cytoskeleton</location>
    </subcellularLocation>
    <subcellularLocation>
        <location evidence="1">Cytoplasmic vesicle membrane</location>
        <topology evidence="1">Peripheral membrane protein</topology>
        <orientation evidence="1">Cytoplasmic side</orientation>
    </subcellularLocation>
</comment>
<dbReference type="GO" id="GO:0008017">
    <property type="term" value="F:microtubule binding"/>
    <property type="evidence" value="ECO:0007669"/>
    <property type="project" value="TreeGrafter"/>
</dbReference>
<evidence type="ECO:0000259" key="15">
    <source>
        <dbReference type="PROSITE" id="PS51377"/>
    </source>
</evidence>
<evidence type="ECO:0000256" key="3">
    <source>
        <dbReference type="ARBA" id="ARBA00004413"/>
    </source>
</evidence>
<dbReference type="GO" id="GO:0051295">
    <property type="term" value="P:establishment of meiotic spindle localization"/>
    <property type="evidence" value="ECO:0007669"/>
    <property type="project" value="TreeGrafter"/>
</dbReference>
<dbReference type="GO" id="GO:0045010">
    <property type="term" value="P:actin nucleation"/>
    <property type="evidence" value="ECO:0007669"/>
    <property type="project" value="InterPro"/>
</dbReference>
<dbReference type="GO" id="GO:0051639">
    <property type="term" value="P:actin filament network formation"/>
    <property type="evidence" value="ECO:0007669"/>
    <property type="project" value="TreeGrafter"/>
</dbReference>
<dbReference type="Gene3D" id="1.10.510.10">
    <property type="entry name" value="Transferase(Phosphotransferase) domain 1"/>
    <property type="match status" value="1"/>
</dbReference>